<evidence type="ECO:0000256" key="1">
    <source>
        <dbReference type="SAM" id="MobiDB-lite"/>
    </source>
</evidence>
<dbReference type="AlphaFoldDB" id="A0A1X7V6C4"/>
<organism evidence="2">
    <name type="scientific">Amphimedon queenslandica</name>
    <name type="common">Sponge</name>
    <dbReference type="NCBI Taxonomy" id="400682"/>
    <lineage>
        <taxon>Eukaryota</taxon>
        <taxon>Metazoa</taxon>
        <taxon>Porifera</taxon>
        <taxon>Demospongiae</taxon>
        <taxon>Heteroscleromorpha</taxon>
        <taxon>Haplosclerida</taxon>
        <taxon>Niphatidae</taxon>
        <taxon>Amphimedon</taxon>
    </lineage>
</organism>
<reference evidence="2" key="2">
    <citation type="submission" date="2017-05" db="UniProtKB">
        <authorList>
            <consortium name="EnsemblMetazoa"/>
        </authorList>
    </citation>
    <scope>IDENTIFICATION</scope>
</reference>
<accession>A0A1X7V6C4</accession>
<protein>
    <submittedName>
        <fullName evidence="2">Uncharacterized protein</fullName>
    </submittedName>
</protein>
<dbReference type="EnsemblMetazoa" id="XM_019994906.1">
    <property type="protein sequence ID" value="XP_019850465.1"/>
    <property type="gene ID" value="LOC100635559"/>
</dbReference>
<gene>
    <name evidence="2" type="primary">100635559</name>
</gene>
<keyword evidence="3" id="KW-1185">Reference proteome</keyword>
<evidence type="ECO:0000313" key="2">
    <source>
        <dbReference type="EnsemblMetazoa" id="Aqu2.1.35531_001"/>
    </source>
</evidence>
<name>A0A1X7V6C4_AMPQE</name>
<dbReference type="OrthoDB" id="5973910at2759"/>
<dbReference type="Proteomes" id="UP000007879">
    <property type="component" value="Unassembled WGS sequence"/>
</dbReference>
<feature type="compositionally biased region" description="Basic and acidic residues" evidence="1">
    <location>
        <begin position="1"/>
        <end position="24"/>
    </location>
</feature>
<dbReference type="EnsemblMetazoa" id="Aqu2.1.35531_001">
    <property type="protein sequence ID" value="Aqu2.1.35531_001"/>
    <property type="gene ID" value="Aqu2.1.35531"/>
</dbReference>
<reference evidence="3" key="1">
    <citation type="journal article" date="2010" name="Nature">
        <title>The Amphimedon queenslandica genome and the evolution of animal complexity.</title>
        <authorList>
            <person name="Srivastava M."/>
            <person name="Simakov O."/>
            <person name="Chapman J."/>
            <person name="Fahey B."/>
            <person name="Gauthier M.E."/>
            <person name="Mitros T."/>
            <person name="Richards G.S."/>
            <person name="Conaco C."/>
            <person name="Dacre M."/>
            <person name="Hellsten U."/>
            <person name="Larroux C."/>
            <person name="Putnam N.H."/>
            <person name="Stanke M."/>
            <person name="Adamska M."/>
            <person name="Darling A."/>
            <person name="Degnan S.M."/>
            <person name="Oakley T.H."/>
            <person name="Plachetzki D.C."/>
            <person name="Zhai Y."/>
            <person name="Adamski M."/>
            <person name="Calcino A."/>
            <person name="Cummins S.F."/>
            <person name="Goodstein D.M."/>
            <person name="Harris C."/>
            <person name="Jackson D.J."/>
            <person name="Leys S.P."/>
            <person name="Shu S."/>
            <person name="Woodcroft B.J."/>
            <person name="Vervoort M."/>
            <person name="Kosik K.S."/>
            <person name="Manning G."/>
            <person name="Degnan B.M."/>
            <person name="Rokhsar D.S."/>
        </authorList>
    </citation>
    <scope>NUCLEOTIDE SEQUENCE [LARGE SCALE GENOMIC DNA]</scope>
</reference>
<sequence>MADEPLKDAEGQDEKEEAQEKEPPKSFLQDCLDQVKGHYLAGKKLFAVSGDHTQILDWKDMGLKLTLPSGSLSPGDSCEVATAVFVAGKYQFPDGANVVSAIYSIGITKPLLKPVGVWMQHCVALQPHHNTGYLGFAIASITNHPEPPYPFKLVPGGKFFAENEDGCYSYGETGLNLICIVKMPHVITYH</sequence>
<proteinExistence type="predicted"/>
<evidence type="ECO:0000313" key="3">
    <source>
        <dbReference type="Proteomes" id="UP000007879"/>
    </source>
</evidence>
<dbReference type="InParanoid" id="A0A1X7V6C4"/>
<feature type="region of interest" description="Disordered" evidence="1">
    <location>
        <begin position="1"/>
        <end position="26"/>
    </location>
</feature>